<evidence type="ECO:0000313" key="2">
    <source>
        <dbReference type="Proteomes" id="UP000078046"/>
    </source>
</evidence>
<gene>
    <name evidence="1" type="ORF">A3Q56_07402</name>
</gene>
<proteinExistence type="predicted"/>
<protein>
    <submittedName>
        <fullName evidence="1">Uncharacterized protein</fullName>
    </submittedName>
</protein>
<dbReference type="EMBL" id="LWCA01001556">
    <property type="protein sequence ID" value="OAF64885.1"/>
    <property type="molecule type" value="Genomic_DNA"/>
</dbReference>
<dbReference type="AlphaFoldDB" id="A0A177ASC8"/>
<name>A0A177ASC8_9BILA</name>
<reference evidence="1 2" key="1">
    <citation type="submission" date="2016-04" db="EMBL/GenBank/DDBJ databases">
        <title>The genome of Intoshia linei affirms orthonectids as highly simplified spiralians.</title>
        <authorList>
            <person name="Mikhailov K.V."/>
            <person name="Slusarev G.S."/>
            <person name="Nikitin M.A."/>
            <person name="Logacheva M.D."/>
            <person name="Penin A."/>
            <person name="Aleoshin V."/>
            <person name="Panchin Y.V."/>
        </authorList>
    </citation>
    <scope>NUCLEOTIDE SEQUENCE [LARGE SCALE GENOMIC DNA]</scope>
    <source>
        <strain evidence="1">Intl2013</strain>
        <tissue evidence="1">Whole animal</tissue>
    </source>
</reference>
<organism evidence="1 2">
    <name type="scientific">Intoshia linei</name>
    <dbReference type="NCBI Taxonomy" id="1819745"/>
    <lineage>
        <taxon>Eukaryota</taxon>
        <taxon>Metazoa</taxon>
        <taxon>Spiralia</taxon>
        <taxon>Lophotrochozoa</taxon>
        <taxon>Mesozoa</taxon>
        <taxon>Orthonectida</taxon>
        <taxon>Rhopaluridae</taxon>
        <taxon>Intoshia</taxon>
    </lineage>
</organism>
<accession>A0A177ASC8</accession>
<evidence type="ECO:0000313" key="1">
    <source>
        <dbReference type="EMBL" id="OAF64885.1"/>
    </source>
</evidence>
<keyword evidence="2" id="KW-1185">Reference proteome</keyword>
<dbReference type="Proteomes" id="UP000078046">
    <property type="component" value="Unassembled WGS sequence"/>
</dbReference>
<comment type="caution">
    <text evidence="1">The sequence shown here is derived from an EMBL/GenBank/DDBJ whole genome shotgun (WGS) entry which is preliminary data.</text>
</comment>
<sequence length="108" mass="12805">MDSSDQISLKDFSVLSSVYQIIQRVRDDEDIANNITKLVQNLENLKKYILNAHIMDNPICELEEELFLSNHELFRKQKLIDKLKTDFNNFREEKNVSQNVDFLSQDRN</sequence>